<name>A0A197K7U5_9FUNG</name>
<evidence type="ECO:0000313" key="11">
    <source>
        <dbReference type="Proteomes" id="UP000078512"/>
    </source>
</evidence>
<dbReference type="InterPro" id="IPR000719">
    <property type="entry name" value="Prot_kinase_dom"/>
</dbReference>
<dbReference type="InterPro" id="IPR050660">
    <property type="entry name" value="NEK_Ser/Thr_kinase"/>
</dbReference>
<dbReference type="CDD" id="cd12087">
    <property type="entry name" value="TM_EGFR-like"/>
    <property type="match status" value="1"/>
</dbReference>
<dbReference type="AlphaFoldDB" id="A0A197K7U5"/>
<dbReference type="GO" id="GO:0004674">
    <property type="term" value="F:protein serine/threonine kinase activity"/>
    <property type="evidence" value="ECO:0007669"/>
    <property type="project" value="UniProtKB-EC"/>
</dbReference>
<feature type="domain" description="Protein kinase" evidence="9">
    <location>
        <begin position="531"/>
        <end position="923"/>
    </location>
</feature>
<feature type="region of interest" description="Disordered" evidence="6">
    <location>
        <begin position="864"/>
        <end position="892"/>
    </location>
</feature>
<evidence type="ECO:0000256" key="4">
    <source>
        <dbReference type="ARBA" id="ARBA00022777"/>
    </source>
</evidence>
<keyword evidence="7" id="KW-1133">Transmembrane helix</keyword>
<keyword evidence="8" id="KW-0732">Signal</keyword>
<feature type="signal peptide" evidence="8">
    <location>
        <begin position="1"/>
        <end position="31"/>
    </location>
</feature>
<dbReference type="Gene3D" id="1.10.510.10">
    <property type="entry name" value="Transferase(Phosphotransferase) domain 1"/>
    <property type="match status" value="1"/>
</dbReference>
<dbReference type="SUPFAM" id="SSF56112">
    <property type="entry name" value="Protein kinase-like (PK-like)"/>
    <property type="match status" value="1"/>
</dbReference>
<feature type="transmembrane region" description="Helical" evidence="7">
    <location>
        <begin position="351"/>
        <end position="373"/>
    </location>
</feature>
<keyword evidence="2" id="KW-0808">Transferase</keyword>
<gene>
    <name evidence="10" type="ORF">K457DRAFT_16062</name>
</gene>
<evidence type="ECO:0000256" key="6">
    <source>
        <dbReference type="SAM" id="MobiDB-lite"/>
    </source>
</evidence>
<accession>A0A197K7U5</accession>
<protein>
    <recommendedName>
        <fullName evidence="1">non-specific serine/threonine protein kinase</fullName>
        <ecNumber evidence="1">2.7.11.1</ecNumber>
    </recommendedName>
</protein>
<evidence type="ECO:0000259" key="9">
    <source>
        <dbReference type="PROSITE" id="PS50011"/>
    </source>
</evidence>
<dbReference type="PANTHER" id="PTHR43671:SF13">
    <property type="entry name" value="SERINE_THREONINE-PROTEIN KINASE NEK2"/>
    <property type="match status" value="1"/>
</dbReference>
<keyword evidence="7" id="KW-0812">Transmembrane</keyword>
<evidence type="ECO:0000256" key="2">
    <source>
        <dbReference type="ARBA" id="ARBA00022679"/>
    </source>
</evidence>
<organism evidence="10 11">
    <name type="scientific">Linnemannia elongata AG-77</name>
    <dbReference type="NCBI Taxonomy" id="1314771"/>
    <lineage>
        <taxon>Eukaryota</taxon>
        <taxon>Fungi</taxon>
        <taxon>Fungi incertae sedis</taxon>
        <taxon>Mucoromycota</taxon>
        <taxon>Mortierellomycotina</taxon>
        <taxon>Mortierellomycetes</taxon>
        <taxon>Mortierellales</taxon>
        <taxon>Mortierellaceae</taxon>
        <taxon>Linnemannia</taxon>
    </lineage>
</organism>
<proteinExistence type="predicted"/>
<dbReference type="GO" id="GO:0005524">
    <property type="term" value="F:ATP binding"/>
    <property type="evidence" value="ECO:0007669"/>
    <property type="project" value="UniProtKB-KW"/>
</dbReference>
<dbReference type="EMBL" id="KV442024">
    <property type="protein sequence ID" value="OAQ32499.1"/>
    <property type="molecule type" value="Genomic_DNA"/>
</dbReference>
<keyword evidence="3" id="KW-0547">Nucleotide-binding</keyword>
<evidence type="ECO:0000313" key="10">
    <source>
        <dbReference type="EMBL" id="OAQ32499.1"/>
    </source>
</evidence>
<sequence length="923" mass="100022">MLLPRMGTSQSAKHICLLLSVVSTLVMSVSAAPGDALTLKQNTFTTCASATGAWTVGVDLTGRFTFVNSDGTVIPVNDGRTFGTGYTGGHCLESSGSLYFISDNATGNLTKKNGVYDWNDDSFPPAGAGGKNGNPIVQKDFTKATTAIGMKQGIVTFIAVTEKNITLWNPGAQSHTGVADLTDLTGISNGTAPLKKTDIIDMALSGDNLFIHYNGVGPSNPRLALVNIPSGRKQATPPINVGQTMKLVPVSGGGVALVNMQSPPGTASVTYYSDSLTASRQANYKLSSNGPIPDELFILDQSGIHVVTGGGLMPPLSSGDGGWQTVAPGQPLPSPASPLPEAKPKPAANQLTAIIGGVVGALALVVIVAFLIIRRRKTRRGGNNTISRSLFSKKQQDLFPPKADDSLVPLGLYNQDRSLPPPPHQDDDLERMGYMPHQGMHSTETPERTAFLSHHQYRSGAQPSMDESIPVEAALAHHRHDKHTPQGLHHSISVSSVTSRFPRHSAKSGKLFEEKIQLQVIRYEVPDAHLMAPHGTIGRLVLGTYHIISDPKSARSLKPQCKNNQGLARSGTVVVRKSRASMLSGRNSPLVEMAEESSMLLTDAENQHTFEGATLKWYMTEIHWKREAALLKRLKSPIFVMELLESYCIPALQNRAFTYPFVNAMGGRTSLLSDLSPVKSAPHTRAILRSISAAVEWCHRHGVVHLNIQPGSFFLEDDIDPRTEDASWKLWDFTCARYIGERIGPFGGSGETAMPTQYHPPANPSNPDSFPYMDQQQHDRQMDRIGGNPLPAAYTAPELLEAWRAGDINFPVEANMDTWSLGCLYYEILTGQPLFPTETEAWGLVGGWEQTGLWSSKNFQVPYPPSPSAGGVAPPTNESETNSPYERSQTLDPSGSIAKLLRDMMTVNPEERVSLETIMERIY</sequence>
<evidence type="ECO:0000256" key="8">
    <source>
        <dbReference type="SAM" id="SignalP"/>
    </source>
</evidence>
<dbReference type="SMART" id="SM00220">
    <property type="entry name" value="S_TKc"/>
    <property type="match status" value="1"/>
</dbReference>
<evidence type="ECO:0000256" key="5">
    <source>
        <dbReference type="ARBA" id="ARBA00022840"/>
    </source>
</evidence>
<keyword evidence="4 10" id="KW-0418">Kinase</keyword>
<evidence type="ECO:0000256" key="3">
    <source>
        <dbReference type="ARBA" id="ARBA00022741"/>
    </source>
</evidence>
<evidence type="ECO:0000256" key="7">
    <source>
        <dbReference type="SAM" id="Phobius"/>
    </source>
</evidence>
<dbReference type="Proteomes" id="UP000078512">
    <property type="component" value="Unassembled WGS sequence"/>
</dbReference>
<keyword evidence="7" id="KW-0472">Membrane</keyword>
<dbReference type="InterPro" id="IPR011009">
    <property type="entry name" value="Kinase-like_dom_sf"/>
</dbReference>
<keyword evidence="11" id="KW-1185">Reference proteome</keyword>
<dbReference type="PROSITE" id="PS50011">
    <property type="entry name" value="PROTEIN_KINASE_DOM"/>
    <property type="match status" value="1"/>
</dbReference>
<dbReference type="Pfam" id="PF00069">
    <property type="entry name" value="Pkinase"/>
    <property type="match status" value="1"/>
</dbReference>
<reference evidence="10 11" key="1">
    <citation type="submission" date="2016-05" db="EMBL/GenBank/DDBJ databases">
        <title>Genome sequencing reveals origins of a unique bacterial endosymbiosis in the earliest lineages of terrestrial Fungi.</title>
        <authorList>
            <consortium name="DOE Joint Genome Institute"/>
            <person name="Uehling J."/>
            <person name="Gryganskyi A."/>
            <person name="Hameed K."/>
            <person name="Tschaplinski T."/>
            <person name="Misztal P."/>
            <person name="Wu S."/>
            <person name="Desiro A."/>
            <person name="Vande Pol N."/>
            <person name="Du Z.-Y."/>
            <person name="Zienkiewicz A."/>
            <person name="Zienkiewicz K."/>
            <person name="Morin E."/>
            <person name="Tisserant E."/>
            <person name="Splivallo R."/>
            <person name="Hainaut M."/>
            <person name="Henrissat B."/>
            <person name="Ohm R."/>
            <person name="Kuo A."/>
            <person name="Yan J."/>
            <person name="Lipzen A."/>
            <person name="Nolan M."/>
            <person name="Labutti K."/>
            <person name="Barry K."/>
            <person name="Goldstein A."/>
            <person name="Labbe J."/>
            <person name="Schadt C."/>
            <person name="Tuskan G."/>
            <person name="Grigoriev I."/>
            <person name="Martin F."/>
            <person name="Vilgalys R."/>
            <person name="Bonito G."/>
        </authorList>
    </citation>
    <scope>NUCLEOTIDE SEQUENCE [LARGE SCALE GENOMIC DNA]</scope>
    <source>
        <strain evidence="10 11">AG-77</strain>
    </source>
</reference>
<evidence type="ECO:0000256" key="1">
    <source>
        <dbReference type="ARBA" id="ARBA00012513"/>
    </source>
</evidence>
<keyword evidence="5" id="KW-0067">ATP-binding</keyword>
<dbReference type="EC" id="2.7.11.1" evidence="1"/>
<feature type="chain" id="PRO_5008276644" description="non-specific serine/threonine protein kinase" evidence="8">
    <location>
        <begin position="32"/>
        <end position="923"/>
    </location>
</feature>
<feature type="compositionally biased region" description="Polar residues" evidence="6">
    <location>
        <begin position="876"/>
        <end position="892"/>
    </location>
</feature>
<dbReference type="OrthoDB" id="2449239at2759"/>
<dbReference type="PANTHER" id="PTHR43671">
    <property type="entry name" value="SERINE/THREONINE-PROTEIN KINASE NEK"/>
    <property type="match status" value="1"/>
</dbReference>